<sequence>MRHFVGGGIAGAVGATLVCPIDIVKTRLQGQETKKGEKKQYANSADCFLQILTKEGPGAFFSGLLPQVIGVAPEKAIKLTVNDLLMGVLESYVPGMRPWILEPIAGSGGGMAQVLFTNPMEMVKIRQQMRRGGAPKSALAVVRELGVAGLYRGSAATLLRDIPYSAMFFGIYVYLKQAFPEQPFVAAGLAAVPAAFLCTPMDVVKTRIQMERSEGEEDLAYWETLAKIVKDEGPQALFAGGLERVLRTSPQFDSRTSRSTARALTTKTNNTVFGKVRGQARSWKV</sequence>
<reference evidence="13 14" key="1">
    <citation type="journal article" date="2014" name="Nat. Commun.">
        <title>Klebsormidium flaccidum genome reveals primary factors for plant terrestrial adaptation.</title>
        <authorList>
            <person name="Hori K."/>
            <person name="Maruyama F."/>
            <person name="Fujisawa T."/>
            <person name="Togashi T."/>
            <person name="Yamamoto N."/>
            <person name="Seo M."/>
            <person name="Sato S."/>
            <person name="Yamada T."/>
            <person name="Mori H."/>
            <person name="Tajima N."/>
            <person name="Moriyama T."/>
            <person name="Ikeuchi M."/>
            <person name="Watanabe M."/>
            <person name="Wada H."/>
            <person name="Kobayashi K."/>
            <person name="Saito M."/>
            <person name="Masuda T."/>
            <person name="Sasaki-Sekimoto Y."/>
            <person name="Mashiguchi K."/>
            <person name="Awai K."/>
            <person name="Shimojima M."/>
            <person name="Masuda S."/>
            <person name="Iwai M."/>
            <person name="Nobusawa T."/>
            <person name="Narise T."/>
            <person name="Kondo S."/>
            <person name="Saito H."/>
            <person name="Sato R."/>
            <person name="Murakawa M."/>
            <person name="Ihara Y."/>
            <person name="Oshima-Yamada Y."/>
            <person name="Ohtaka K."/>
            <person name="Satoh M."/>
            <person name="Sonobe K."/>
            <person name="Ishii M."/>
            <person name="Ohtani R."/>
            <person name="Kanamori-Sato M."/>
            <person name="Honoki R."/>
            <person name="Miyazaki D."/>
            <person name="Mochizuki H."/>
            <person name="Umetsu J."/>
            <person name="Higashi K."/>
            <person name="Shibata D."/>
            <person name="Kamiya Y."/>
            <person name="Sato N."/>
            <person name="Nakamura Y."/>
            <person name="Tabata S."/>
            <person name="Ida S."/>
            <person name="Kurokawa K."/>
            <person name="Ohta H."/>
        </authorList>
    </citation>
    <scope>NUCLEOTIDE SEQUENCE [LARGE SCALE GENOMIC DNA]</scope>
    <source>
        <strain evidence="13 14">NIES-2285</strain>
    </source>
</reference>
<dbReference type="GO" id="GO:0022857">
    <property type="term" value="F:transmembrane transporter activity"/>
    <property type="evidence" value="ECO:0000318"/>
    <property type="project" value="GO_Central"/>
</dbReference>
<dbReference type="InterPro" id="IPR023395">
    <property type="entry name" value="MCP_dom_sf"/>
</dbReference>
<evidence type="ECO:0000256" key="3">
    <source>
        <dbReference type="ARBA" id="ARBA00022448"/>
    </source>
</evidence>
<keyword evidence="3 12" id="KW-0813">Transport</keyword>
<keyword evidence="8" id="KW-1133">Transmembrane helix</keyword>
<evidence type="ECO:0000256" key="5">
    <source>
        <dbReference type="ARBA" id="ARBA00022737"/>
    </source>
</evidence>
<dbReference type="Pfam" id="PF00153">
    <property type="entry name" value="Mito_carr"/>
    <property type="match status" value="3"/>
</dbReference>
<evidence type="ECO:0000256" key="7">
    <source>
        <dbReference type="ARBA" id="ARBA00022837"/>
    </source>
</evidence>
<evidence type="ECO:0000256" key="10">
    <source>
        <dbReference type="ARBA" id="ARBA00023136"/>
    </source>
</evidence>
<gene>
    <name evidence="13" type="ORF">KFL_006300040</name>
</gene>
<evidence type="ECO:0000256" key="6">
    <source>
        <dbReference type="ARBA" id="ARBA00022792"/>
    </source>
</evidence>
<dbReference type="InterPro" id="IPR018108">
    <property type="entry name" value="MCP_transmembrane"/>
</dbReference>
<dbReference type="PANTHER" id="PTHR45678:SF9">
    <property type="entry name" value="CALCIUM-BINDING MITOCHONDRIAL CARRIER PROTEIN ARALAR1"/>
    <property type="match status" value="1"/>
</dbReference>
<protein>
    <submittedName>
        <fullName evidence="13">Mitochondrial substrate carrier family protein</fullName>
    </submittedName>
</protein>
<dbReference type="InterPro" id="IPR002067">
    <property type="entry name" value="MCP"/>
</dbReference>
<evidence type="ECO:0000256" key="8">
    <source>
        <dbReference type="ARBA" id="ARBA00022989"/>
    </source>
</evidence>
<evidence type="ECO:0000313" key="13">
    <source>
        <dbReference type="EMBL" id="GAQ90346.1"/>
    </source>
</evidence>
<dbReference type="InterPro" id="IPR051028">
    <property type="entry name" value="Mito_Solute_Carrier"/>
</dbReference>
<keyword evidence="10 11" id="KW-0472">Membrane</keyword>
<feature type="repeat" description="Solcar" evidence="11">
    <location>
        <begin position="97"/>
        <end position="178"/>
    </location>
</feature>
<dbReference type="PROSITE" id="PS50920">
    <property type="entry name" value="SOLCAR"/>
    <property type="match status" value="3"/>
</dbReference>
<keyword evidence="6" id="KW-0999">Mitochondrion inner membrane</keyword>
<dbReference type="OMA" id="CTRRIMR"/>
<accession>A0A1Y1INI6</accession>
<evidence type="ECO:0000256" key="12">
    <source>
        <dbReference type="RuleBase" id="RU000488"/>
    </source>
</evidence>
<evidence type="ECO:0000313" key="14">
    <source>
        <dbReference type="Proteomes" id="UP000054558"/>
    </source>
</evidence>
<comment type="subcellular location">
    <subcellularLocation>
        <location evidence="1">Mitochondrion inner membrane</location>
        <topology evidence="1">Multi-pass membrane protein</topology>
    </subcellularLocation>
</comment>
<dbReference type="OrthoDB" id="1935185at2759"/>
<proteinExistence type="inferred from homology"/>
<dbReference type="AlphaFoldDB" id="A0A1Y1INI6"/>
<feature type="repeat" description="Solcar" evidence="11">
    <location>
        <begin position="182"/>
        <end position="265"/>
    </location>
</feature>
<keyword evidence="5" id="KW-0677">Repeat</keyword>
<keyword evidence="9" id="KW-0496">Mitochondrion</keyword>
<name>A0A1Y1INI6_KLENI</name>
<dbReference type="Gene3D" id="1.50.40.10">
    <property type="entry name" value="Mitochondrial carrier domain"/>
    <property type="match status" value="1"/>
</dbReference>
<evidence type="ECO:0000256" key="1">
    <source>
        <dbReference type="ARBA" id="ARBA00004448"/>
    </source>
</evidence>
<evidence type="ECO:0000256" key="4">
    <source>
        <dbReference type="ARBA" id="ARBA00022692"/>
    </source>
</evidence>
<evidence type="ECO:0000256" key="9">
    <source>
        <dbReference type="ARBA" id="ARBA00023128"/>
    </source>
</evidence>
<keyword evidence="14" id="KW-1185">Reference proteome</keyword>
<dbReference type="STRING" id="105231.A0A1Y1INI6"/>
<dbReference type="SUPFAM" id="SSF103506">
    <property type="entry name" value="Mitochondrial carrier"/>
    <property type="match status" value="1"/>
</dbReference>
<dbReference type="PANTHER" id="PTHR45678">
    <property type="entry name" value="MITOCHONDRIAL 2-OXODICARBOXYLATE CARRIER 1-RELATED"/>
    <property type="match status" value="1"/>
</dbReference>
<dbReference type="GO" id="GO:0005743">
    <property type="term" value="C:mitochondrial inner membrane"/>
    <property type="evidence" value="ECO:0007669"/>
    <property type="project" value="UniProtKB-SubCell"/>
</dbReference>
<keyword evidence="7" id="KW-0106">Calcium</keyword>
<dbReference type="Proteomes" id="UP000054558">
    <property type="component" value="Unassembled WGS sequence"/>
</dbReference>
<dbReference type="PRINTS" id="PR00926">
    <property type="entry name" value="MITOCARRIER"/>
</dbReference>
<dbReference type="EMBL" id="DF237579">
    <property type="protein sequence ID" value="GAQ90346.1"/>
    <property type="molecule type" value="Genomic_DNA"/>
</dbReference>
<feature type="repeat" description="Solcar" evidence="11">
    <location>
        <begin position="1"/>
        <end position="88"/>
    </location>
</feature>
<organism evidence="13 14">
    <name type="scientific">Klebsormidium nitens</name>
    <name type="common">Green alga</name>
    <name type="synonym">Ulothrix nitens</name>
    <dbReference type="NCBI Taxonomy" id="105231"/>
    <lineage>
        <taxon>Eukaryota</taxon>
        <taxon>Viridiplantae</taxon>
        <taxon>Streptophyta</taxon>
        <taxon>Klebsormidiophyceae</taxon>
        <taxon>Klebsormidiales</taxon>
        <taxon>Klebsormidiaceae</taxon>
        <taxon>Klebsormidium</taxon>
    </lineage>
</organism>
<evidence type="ECO:0000256" key="2">
    <source>
        <dbReference type="ARBA" id="ARBA00006375"/>
    </source>
</evidence>
<comment type="similarity">
    <text evidence="2 12">Belongs to the mitochondrial carrier (TC 2.A.29) family.</text>
</comment>
<evidence type="ECO:0000256" key="11">
    <source>
        <dbReference type="PROSITE-ProRule" id="PRU00282"/>
    </source>
</evidence>
<keyword evidence="4 11" id="KW-0812">Transmembrane</keyword>